<proteinExistence type="inferred from homology"/>
<dbReference type="Gene3D" id="1.10.287.950">
    <property type="entry name" value="Methyl-accepting chemotaxis protein"/>
    <property type="match status" value="1"/>
</dbReference>
<dbReference type="GO" id="GO:0006935">
    <property type="term" value="P:chemotaxis"/>
    <property type="evidence" value="ECO:0007669"/>
    <property type="project" value="UniProtKB-KW"/>
</dbReference>
<accession>A0AAD0WQP5</accession>
<dbReference type="KEGG" id="asui:ASUIS_1474"/>
<dbReference type="InterPro" id="IPR051310">
    <property type="entry name" value="MCP_chemotaxis"/>
</dbReference>
<evidence type="ECO:0000256" key="3">
    <source>
        <dbReference type="PROSITE-ProRule" id="PRU00284"/>
    </source>
</evidence>
<comment type="similarity">
    <text evidence="2">Belongs to the methyl-accepting chemotaxis (MCP) protein family.</text>
</comment>
<dbReference type="InterPro" id="IPR004090">
    <property type="entry name" value="Chemotax_Me-accpt_rcpt"/>
</dbReference>
<feature type="domain" description="Methyl-accepting transducer" evidence="4">
    <location>
        <begin position="131"/>
        <end position="360"/>
    </location>
</feature>
<dbReference type="Proteomes" id="UP000263040">
    <property type="component" value="Chromosome"/>
</dbReference>
<dbReference type="AlphaFoldDB" id="A0AAD0WQP5"/>
<dbReference type="Gene3D" id="1.20.120.30">
    <property type="entry name" value="Aspartate receptor, ligand-binding domain"/>
    <property type="match status" value="1"/>
</dbReference>
<dbReference type="InterPro" id="IPR025991">
    <property type="entry name" value="Chemoreceptor_zinc-bind_dom"/>
</dbReference>
<dbReference type="PANTHER" id="PTHR43531:SF11">
    <property type="entry name" value="METHYL-ACCEPTING CHEMOTAXIS PROTEIN 3"/>
    <property type="match status" value="1"/>
</dbReference>
<dbReference type="CDD" id="cd11386">
    <property type="entry name" value="MCP_signal"/>
    <property type="match status" value="1"/>
</dbReference>
<protein>
    <submittedName>
        <fullName evidence="5">MCP-domain signal transduction protein</fullName>
    </submittedName>
</protein>
<evidence type="ECO:0000259" key="4">
    <source>
        <dbReference type="PROSITE" id="PS50111"/>
    </source>
</evidence>
<organism evidence="5 6">
    <name type="scientific">Arcobacter suis CECT 7833</name>
    <dbReference type="NCBI Taxonomy" id="663365"/>
    <lineage>
        <taxon>Bacteria</taxon>
        <taxon>Pseudomonadati</taxon>
        <taxon>Campylobacterota</taxon>
        <taxon>Epsilonproteobacteria</taxon>
        <taxon>Campylobacterales</taxon>
        <taxon>Arcobacteraceae</taxon>
        <taxon>Arcobacter</taxon>
    </lineage>
</organism>
<gene>
    <name evidence="5" type="ORF">ASUIS_1474</name>
</gene>
<name>A0AAD0WQP5_9BACT</name>
<sequence length="502" mass="56539">MFNYKKRDIEIEKLKARIFEFEKKEKEKENFYMELEKMIDHIENGFLMYKISSRYDDEKMEFIKNKINFLSENLQIKISSISNVLLDFGISHFESRVNEKINMIGVYGSLKSSARLIGNNVSELLAMILTSGEKLDLDTTILSEASSSLSASANRQAVSLEETAASIEEISSTISNNTKSIEDMYFLANEVHKSAENGAKLANQTTVAMEEINVQVNSINEAITVIDQIAFQTNILSLNAAVEAATAGEAGKGFAVVAQEVRNLASRSAEAAKEIKSIVENATTKANFGKSISGNMIDGYKELSKRINDTISLISNIKDASKEQEVGIHQINDAVNQLDRVTQENAMRANQINSLSQEVSELSTKLIQAANFAEYSKQTRDYICDVDLVFKTAKLKNDHIRFKETNFAKLGKNETWSVVSHHDCALGKWIDESERSIQKYTNTESWNSLKRYHEDIHKSVQTYINEDVKKTADINLKDLAIKIENITQHIFDELNMVKKNAC</sequence>
<dbReference type="PROSITE" id="PS50111">
    <property type="entry name" value="CHEMOTAXIS_TRANSDUC_2"/>
    <property type="match status" value="1"/>
</dbReference>
<dbReference type="PANTHER" id="PTHR43531">
    <property type="entry name" value="PROTEIN ICFG"/>
    <property type="match status" value="1"/>
</dbReference>
<dbReference type="SUPFAM" id="SSF58104">
    <property type="entry name" value="Methyl-accepting chemotaxis protein (MCP) signaling domain"/>
    <property type="match status" value="1"/>
</dbReference>
<dbReference type="Pfam" id="PF13682">
    <property type="entry name" value="CZB"/>
    <property type="match status" value="1"/>
</dbReference>
<keyword evidence="3" id="KW-0807">Transducer</keyword>
<evidence type="ECO:0000313" key="5">
    <source>
        <dbReference type="EMBL" id="AXX89956.1"/>
    </source>
</evidence>
<evidence type="ECO:0000313" key="6">
    <source>
        <dbReference type="Proteomes" id="UP000263040"/>
    </source>
</evidence>
<dbReference type="PRINTS" id="PR00260">
    <property type="entry name" value="CHEMTRNSDUCR"/>
</dbReference>
<dbReference type="SMART" id="SM00283">
    <property type="entry name" value="MA"/>
    <property type="match status" value="1"/>
</dbReference>
<dbReference type="EMBL" id="CP032100">
    <property type="protein sequence ID" value="AXX89956.1"/>
    <property type="molecule type" value="Genomic_DNA"/>
</dbReference>
<evidence type="ECO:0000256" key="2">
    <source>
        <dbReference type="ARBA" id="ARBA00029447"/>
    </source>
</evidence>
<dbReference type="GO" id="GO:0016020">
    <property type="term" value="C:membrane"/>
    <property type="evidence" value="ECO:0007669"/>
    <property type="project" value="InterPro"/>
</dbReference>
<dbReference type="GO" id="GO:0007165">
    <property type="term" value="P:signal transduction"/>
    <property type="evidence" value="ECO:0007669"/>
    <property type="project" value="UniProtKB-KW"/>
</dbReference>
<dbReference type="InterPro" id="IPR004089">
    <property type="entry name" value="MCPsignal_dom"/>
</dbReference>
<reference evidence="5 6" key="1">
    <citation type="submission" date="2018-08" db="EMBL/GenBank/DDBJ databases">
        <title>Complete genome of the Arcobacter suis type strain LMG 26152.</title>
        <authorList>
            <person name="Miller W.G."/>
            <person name="Yee E."/>
            <person name="Bono J.L."/>
        </authorList>
    </citation>
    <scope>NUCLEOTIDE SEQUENCE [LARGE SCALE GENOMIC DNA]</scope>
    <source>
        <strain evidence="5 6">CECT 7833</strain>
    </source>
</reference>
<dbReference type="Pfam" id="PF00015">
    <property type="entry name" value="MCPsignal"/>
    <property type="match status" value="1"/>
</dbReference>
<keyword evidence="1" id="KW-0145">Chemotaxis</keyword>
<evidence type="ECO:0000256" key="1">
    <source>
        <dbReference type="ARBA" id="ARBA00022500"/>
    </source>
</evidence>
<dbReference type="GO" id="GO:0004888">
    <property type="term" value="F:transmembrane signaling receptor activity"/>
    <property type="evidence" value="ECO:0007669"/>
    <property type="project" value="InterPro"/>
</dbReference>
<keyword evidence="6" id="KW-1185">Reference proteome</keyword>